<evidence type="ECO:0000313" key="2">
    <source>
        <dbReference type="EMBL" id="ADP82261.1"/>
    </source>
</evidence>
<sequence length="309" mass="33271">MTVGFFVSRAQEEVDDGSAAFFDAYASVRRFYRDVQDWTGLDADQLLAGELPEHHATRNAALAIRSIAGQLAVHDVLGEAGVRPDAILALSLGITSASCMVGSLSREQMFRMLWHRRRIPDLPAGEPAQGVALCIEQPGQDRTRFYQGRDDVYLAVDFGRVSDGSRWAVLTGYKAALQELAAQEPEAIMVMERGTAAVHSPLRRHASDFVRAHVETLDVKDPLVPLAACLGPHALTTADEVREAIWRNLVVTASIPDGLAATTALGVTVLVVPGPSMADNMVEFPVPVVRVKVPGDVAEAVDAVREALG</sequence>
<feature type="domain" description="Malonyl-CoA:ACP transacylase (MAT)" evidence="1">
    <location>
        <begin position="26"/>
        <end position="258"/>
    </location>
</feature>
<evidence type="ECO:0000313" key="3">
    <source>
        <dbReference type="Proteomes" id="UP000002484"/>
    </source>
</evidence>
<dbReference type="EMBL" id="CP002299">
    <property type="protein sequence ID" value="ADP82261.1"/>
    <property type="molecule type" value="Genomic_DNA"/>
</dbReference>
<dbReference type="RefSeq" id="WP_013425379.1">
    <property type="nucleotide sequence ID" value="NC_014666.1"/>
</dbReference>
<accession>E3JBV1</accession>
<dbReference type="InterPro" id="IPR016035">
    <property type="entry name" value="Acyl_Trfase/lysoPLipase"/>
</dbReference>
<dbReference type="Gene3D" id="3.40.366.10">
    <property type="entry name" value="Malonyl-Coenzyme A Acyl Carrier Protein, domain 2"/>
    <property type="match status" value="1"/>
</dbReference>
<evidence type="ECO:0000259" key="1">
    <source>
        <dbReference type="Pfam" id="PF00698"/>
    </source>
</evidence>
<keyword evidence="3" id="KW-1185">Reference proteome</keyword>
<dbReference type="InterPro" id="IPR001227">
    <property type="entry name" value="Ac_transferase_dom_sf"/>
</dbReference>
<dbReference type="InterPro" id="IPR014043">
    <property type="entry name" value="Acyl_transferase_dom"/>
</dbReference>
<dbReference type="HOGENOM" id="CLU_868563_0_0_11"/>
<dbReference type="AlphaFoldDB" id="E3JBV1"/>
<dbReference type="Pfam" id="PF00698">
    <property type="entry name" value="Acyl_transf_1"/>
    <property type="match status" value="1"/>
</dbReference>
<dbReference type="STRING" id="298654.FraEuI1c_4262"/>
<reference evidence="2 3" key="1">
    <citation type="submission" date="2010-10" db="EMBL/GenBank/DDBJ databases">
        <title>Complete sequence of Frankia sp. EuI1c.</title>
        <authorList>
            <consortium name="US DOE Joint Genome Institute"/>
            <person name="Lucas S."/>
            <person name="Copeland A."/>
            <person name="Lapidus A."/>
            <person name="Cheng J.-F."/>
            <person name="Bruce D."/>
            <person name="Goodwin L."/>
            <person name="Pitluck S."/>
            <person name="Chertkov O."/>
            <person name="Detter J.C."/>
            <person name="Han C."/>
            <person name="Tapia R."/>
            <person name="Land M."/>
            <person name="Hauser L."/>
            <person name="Jeffries C."/>
            <person name="Kyrpides N."/>
            <person name="Ivanova N."/>
            <person name="Mikhailova N."/>
            <person name="Beauchemin N."/>
            <person name="Sen A."/>
            <person name="Sur S.A."/>
            <person name="Gtari M."/>
            <person name="Wall L."/>
            <person name="Tisa L."/>
            <person name="Woyke T."/>
        </authorList>
    </citation>
    <scope>NUCLEOTIDE SEQUENCE [LARGE SCALE GENOMIC DNA]</scope>
    <source>
        <strain evidence="3">DSM 45817 / CECT 9037 / EuI1c</strain>
    </source>
</reference>
<dbReference type="GO" id="GO:0016740">
    <property type="term" value="F:transferase activity"/>
    <property type="evidence" value="ECO:0007669"/>
    <property type="project" value="UniProtKB-KW"/>
</dbReference>
<organism evidence="2 3">
    <name type="scientific">Pseudofrankia inefficax (strain DSM 45817 / CECT 9037 / DDB 130130 / EuI1c)</name>
    <name type="common">Frankia inefficax</name>
    <dbReference type="NCBI Taxonomy" id="298654"/>
    <lineage>
        <taxon>Bacteria</taxon>
        <taxon>Bacillati</taxon>
        <taxon>Actinomycetota</taxon>
        <taxon>Actinomycetes</taxon>
        <taxon>Frankiales</taxon>
        <taxon>Frankiaceae</taxon>
        <taxon>Pseudofrankia</taxon>
    </lineage>
</organism>
<dbReference type="InParanoid" id="E3JBV1"/>
<gene>
    <name evidence="2" type="ordered locus">FraEuI1c_4262</name>
</gene>
<dbReference type="Gene3D" id="3.30.70.250">
    <property type="entry name" value="Malonyl-CoA ACP transacylase, ACP-binding"/>
    <property type="match status" value="1"/>
</dbReference>
<dbReference type="KEGG" id="fri:FraEuI1c_4262"/>
<dbReference type="Proteomes" id="UP000002484">
    <property type="component" value="Chromosome"/>
</dbReference>
<dbReference type="SUPFAM" id="SSF52151">
    <property type="entry name" value="FabD/lysophospholipase-like"/>
    <property type="match status" value="1"/>
</dbReference>
<dbReference type="OrthoDB" id="4515327at2"/>
<keyword evidence="2" id="KW-0808">Transferase</keyword>
<protein>
    <submittedName>
        <fullName evidence="2">Acyl transferase</fullName>
    </submittedName>
</protein>
<proteinExistence type="predicted"/>
<name>E3JBV1_PSEI1</name>
<dbReference type="eggNOG" id="COG0331">
    <property type="taxonomic scope" value="Bacteria"/>
</dbReference>